<keyword evidence="2" id="KW-1185">Reference proteome</keyword>
<proteinExistence type="predicted"/>
<dbReference type="Gene3D" id="3.90.226.10">
    <property type="entry name" value="2-enoyl-CoA Hydratase, Chain A, domain 1"/>
    <property type="match status" value="1"/>
</dbReference>
<evidence type="ECO:0000313" key="2">
    <source>
        <dbReference type="Proteomes" id="UP000326198"/>
    </source>
</evidence>
<dbReference type="AlphaFoldDB" id="A0A5N7BH80"/>
<evidence type="ECO:0000313" key="1">
    <source>
        <dbReference type="EMBL" id="KAE8381142.1"/>
    </source>
</evidence>
<dbReference type="EMBL" id="ML736173">
    <property type="protein sequence ID" value="KAE8381142.1"/>
    <property type="molecule type" value="Genomic_DNA"/>
</dbReference>
<protein>
    <submittedName>
        <fullName evidence="1">Uncharacterized protein</fullName>
    </submittedName>
</protein>
<accession>A0A5N7BH80</accession>
<name>A0A5N7BH80_9EURO</name>
<dbReference type="SUPFAM" id="SSF52096">
    <property type="entry name" value="ClpP/crotonase"/>
    <property type="match status" value="1"/>
</dbReference>
<dbReference type="Proteomes" id="UP000326198">
    <property type="component" value="Unassembled WGS sequence"/>
</dbReference>
<organism evidence="1 2">
    <name type="scientific">Aspergillus bertholletiae</name>
    <dbReference type="NCBI Taxonomy" id="1226010"/>
    <lineage>
        <taxon>Eukaryota</taxon>
        <taxon>Fungi</taxon>
        <taxon>Dikarya</taxon>
        <taxon>Ascomycota</taxon>
        <taxon>Pezizomycotina</taxon>
        <taxon>Eurotiomycetes</taxon>
        <taxon>Eurotiomycetidae</taxon>
        <taxon>Eurotiales</taxon>
        <taxon>Aspergillaceae</taxon>
        <taxon>Aspergillus</taxon>
        <taxon>Aspergillus subgen. Circumdati</taxon>
    </lineage>
</organism>
<sequence length="110" mass="12636">MPMGIPKSYETLPVIDFKVLHHPEGAPVATPVVVVTLNRPDKNNVFSTSLMDTFEKLYPLFDVDERRQNHRIDRDWEDLCAGADLKATEVEREVGKVGQRYMLETIFHIP</sequence>
<gene>
    <name evidence="1" type="ORF">BDV26DRAFT_289639</name>
</gene>
<dbReference type="InterPro" id="IPR029045">
    <property type="entry name" value="ClpP/crotonase-like_dom_sf"/>
</dbReference>
<dbReference type="OrthoDB" id="5399006at2759"/>
<reference evidence="1 2" key="1">
    <citation type="submission" date="2019-04" db="EMBL/GenBank/DDBJ databases">
        <title>Friends and foes A comparative genomics studyof 23 Aspergillus species from section Flavi.</title>
        <authorList>
            <consortium name="DOE Joint Genome Institute"/>
            <person name="Kjaerbolling I."/>
            <person name="Vesth T."/>
            <person name="Frisvad J.C."/>
            <person name="Nybo J.L."/>
            <person name="Theobald S."/>
            <person name="Kildgaard S."/>
            <person name="Isbrandt T."/>
            <person name="Kuo A."/>
            <person name="Sato A."/>
            <person name="Lyhne E.K."/>
            <person name="Kogle M.E."/>
            <person name="Wiebenga A."/>
            <person name="Kun R.S."/>
            <person name="Lubbers R.J."/>
            <person name="Makela M.R."/>
            <person name="Barry K."/>
            <person name="Chovatia M."/>
            <person name="Clum A."/>
            <person name="Daum C."/>
            <person name="Haridas S."/>
            <person name="He G."/>
            <person name="LaButti K."/>
            <person name="Lipzen A."/>
            <person name="Mondo S."/>
            <person name="Riley R."/>
            <person name="Salamov A."/>
            <person name="Simmons B.A."/>
            <person name="Magnuson J.K."/>
            <person name="Henrissat B."/>
            <person name="Mortensen U.H."/>
            <person name="Larsen T.O."/>
            <person name="Devries R.P."/>
            <person name="Grigoriev I.V."/>
            <person name="Machida M."/>
            <person name="Baker S.E."/>
            <person name="Andersen M.R."/>
        </authorList>
    </citation>
    <scope>NUCLEOTIDE SEQUENCE [LARGE SCALE GENOMIC DNA]</scope>
    <source>
        <strain evidence="1 2">IBT 29228</strain>
    </source>
</reference>